<comment type="caution">
    <text evidence="2">The sequence shown here is derived from an EMBL/GenBank/DDBJ whole genome shotgun (WGS) entry which is preliminary data.</text>
</comment>
<proteinExistence type="predicted"/>
<organism evidence="2 3">
    <name type="scientific">Streptosporangium brasiliense</name>
    <dbReference type="NCBI Taxonomy" id="47480"/>
    <lineage>
        <taxon>Bacteria</taxon>
        <taxon>Bacillati</taxon>
        <taxon>Actinomycetota</taxon>
        <taxon>Actinomycetes</taxon>
        <taxon>Streptosporangiales</taxon>
        <taxon>Streptosporangiaceae</taxon>
        <taxon>Streptosporangium</taxon>
    </lineage>
</organism>
<keyword evidence="3" id="KW-1185">Reference proteome</keyword>
<evidence type="ECO:0000313" key="2">
    <source>
        <dbReference type="EMBL" id="MDP9869328.1"/>
    </source>
</evidence>
<dbReference type="EMBL" id="JAUSRB010000002">
    <property type="protein sequence ID" value="MDP9869328.1"/>
    <property type="molecule type" value="Genomic_DNA"/>
</dbReference>
<evidence type="ECO:0000256" key="1">
    <source>
        <dbReference type="SAM" id="MobiDB-lite"/>
    </source>
</evidence>
<protein>
    <submittedName>
        <fullName evidence="2">Uncharacterized protein</fullName>
    </submittedName>
</protein>
<dbReference type="Proteomes" id="UP001230426">
    <property type="component" value="Unassembled WGS sequence"/>
</dbReference>
<accession>A0ABT9RJ58</accession>
<evidence type="ECO:0000313" key="3">
    <source>
        <dbReference type="Proteomes" id="UP001230426"/>
    </source>
</evidence>
<name>A0ABT9RJ58_9ACTN</name>
<feature type="compositionally biased region" description="Polar residues" evidence="1">
    <location>
        <begin position="63"/>
        <end position="73"/>
    </location>
</feature>
<sequence>MAPQCSCGAYMSWIRESARGTIAAAKGGLDDAGAHQYLCGGGGAFLGRPRVLRRGGGYRDVAGQNSASSTSVKTLRPLQSPLT</sequence>
<reference evidence="2 3" key="1">
    <citation type="submission" date="2023-07" db="EMBL/GenBank/DDBJ databases">
        <title>Sequencing the genomes of 1000 actinobacteria strains.</title>
        <authorList>
            <person name="Klenk H.-P."/>
        </authorList>
    </citation>
    <scope>NUCLEOTIDE SEQUENCE [LARGE SCALE GENOMIC DNA]</scope>
    <source>
        <strain evidence="2 3">DSM 44109</strain>
    </source>
</reference>
<gene>
    <name evidence="2" type="ORF">J2S55_008594</name>
</gene>
<feature type="region of interest" description="Disordered" evidence="1">
    <location>
        <begin position="57"/>
        <end position="83"/>
    </location>
</feature>